<feature type="region of interest" description="Disordered" evidence="6">
    <location>
        <begin position="65"/>
        <end position="96"/>
    </location>
</feature>
<keyword evidence="7" id="KW-1185">Reference proteome</keyword>
<dbReference type="PANTHER" id="PTHR13114:SF7">
    <property type="entry name" value="MEDIATOR OF RNA POLYMERASE II TRANSCRIPTION SUBUNIT 17"/>
    <property type="match status" value="1"/>
</dbReference>
<dbReference type="GO" id="GO:0070847">
    <property type="term" value="C:core mediator complex"/>
    <property type="evidence" value="ECO:0007669"/>
    <property type="project" value="TreeGrafter"/>
</dbReference>
<feature type="compositionally biased region" description="Basic and acidic residues" evidence="6">
    <location>
        <begin position="79"/>
        <end position="91"/>
    </location>
</feature>
<evidence type="ECO:0000256" key="1">
    <source>
        <dbReference type="ARBA" id="ARBA00004123"/>
    </source>
</evidence>
<keyword evidence="3" id="KW-0805">Transcription regulation</keyword>
<dbReference type="PANTHER" id="PTHR13114">
    <property type="entry name" value="MEDIATOR OF RNA POLYMERASE II TRANSCRIPTION SUBUNIT 17"/>
    <property type="match status" value="1"/>
</dbReference>
<dbReference type="InterPro" id="IPR019313">
    <property type="entry name" value="Mediator_Med17"/>
</dbReference>
<dbReference type="GO" id="GO:0016592">
    <property type="term" value="C:mediator complex"/>
    <property type="evidence" value="ECO:0007669"/>
    <property type="project" value="InterPro"/>
</dbReference>
<evidence type="ECO:0000313" key="7">
    <source>
        <dbReference type="Proteomes" id="UP000887563"/>
    </source>
</evidence>
<proteinExistence type="inferred from homology"/>
<evidence type="ECO:0000256" key="4">
    <source>
        <dbReference type="ARBA" id="ARBA00023163"/>
    </source>
</evidence>
<keyword evidence="4" id="KW-0804">Transcription</keyword>
<evidence type="ECO:0000256" key="3">
    <source>
        <dbReference type="ARBA" id="ARBA00023015"/>
    </source>
</evidence>
<dbReference type="GO" id="GO:0006357">
    <property type="term" value="P:regulation of transcription by RNA polymerase II"/>
    <property type="evidence" value="ECO:0007669"/>
    <property type="project" value="InterPro"/>
</dbReference>
<evidence type="ECO:0000256" key="6">
    <source>
        <dbReference type="SAM" id="MobiDB-lite"/>
    </source>
</evidence>
<protein>
    <submittedName>
        <fullName evidence="8">Mediator of RNA polymerase II transcription subunit 17</fullName>
    </submittedName>
</protein>
<name>A0A914LM51_MELIC</name>
<accession>A0A914LM51</accession>
<reference evidence="8" key="1">
    <citation type="submission" date="2022-11" db="UniProtKB">
        <authorList>
            <consortium name="WormBaseParasite"/>
        </authorList>
    </citation>
    <scope>IDENTIFICATION</scope>
</reference>
<evidence type="ECO:0000313" key="8">
    <source>
        <dbReference type="WBParaSite" id="Minc3s00649g15609"/>
    </source>
</evidence>
<evidence type="ECO:0000256" key="2">
    <source>
        <dbReference type="ARBA" id="ARBA00005635"/>
    </source>
</evidence>
<organism evidence="7 8">
    <name type="scientific">Meloidogyne incognita</name>
    <name type="common">Southern root-knot nematode worm</name>
    <name type="synonym">Oxyuris incognita</name>
    <dbReference type="NCBI Taxonomy" id="6306"/>
    <lineage>
        <taxon>Eukaryota</taxon>
        <taxon>Metazoa</taxon>
        <taxon>Ecdysozoa</taxon>
        <taxon>Nematoda</taxon>
        <taxon>Chromadorea</taxon>
        <taxon>Rhabditida</taxon>
        <taxon>Tylenchina</taxon>
        <taxon>Tylenchomorpha</taxon>
        <taxon>Tylenchoidea</taxon>
        <taxon>Meloidogynidae</taxon>
        <taxon>Meloidogyninae</taxon>
        <taxon>Meloidogyne</taxon>
        <taxon>Meloidogyne incognita group</taxon>
    </lineage>
</organism>
<dbReference type="AlphaFoldDB" id="A0A914LM51"/>
<dbReference type="GO" id="GO:0003712">
    <property type="term" value="F:transcription coregulator activity"/>
    <property type="evidence" value="ECO:0007669"/>
    <property type="project" value="InterPro"/>
</dbReference>
<keyword evidence="5" id="KW-0539">Nucleus</keyword>
<comment type="similarity">
    <text evidence="2">Belongs to the Mediator complex subunit 17 family.</text>
</comment>
<sequence>MYGQSTSNSNNGVQICVEPLSEWKIQEITYDGFEKYIKPSDFKDVLRKNARRIKWRKIVGNDSSLDRAPIDEDSDDSEGEGKDDNQKKSETVKAPSALNIHEPVAGPWAAVGKHLHNALQEVHILLDALKITSRTYYLAPSVNALIQDDMTEPDQIAYSKTYQLCTRKRALIDATRLIEKMVKYRQQVVVTPVDTGEGNFTKELRKLRENWRVRKIGSTIYGDLGYKTYVPKFAPQEIFDVFQKTQTSRQLGIVRFNNPSYVGVNIAHNLCFRSKLVVLIEPDDEKSALLLYKDRPIQQSINEDQIKHIHWKQALPWAQDTLICKDILSQLINESVSAQQNDALVSIATENSIVISLFDGLLIRVTLHSFPFLEREELSPSEAGIPFLSQTLRELFLAEHTSKPKRTQQFVTLPQTALPESLDMRGPQAICLEEVLARMKTSNSLIKKFVDRCSHYQLVIRTIDFLQDYSIHFCDPQPQWKWVRVTPNFTLISLNFVNRGFENLAKLKNFLKIFLEFFKDFLKFFLKIFRPTKIKKINKKFFYPNRFSSQIHITNTSITLTCKEVQQINCRRDVSILGESLLLLAAHFWVSSLNTLSRAYSWQILHANINAFDMEGNPAPTFYACNQTATKSLFIQFYSNGNCPGIFIRENNIKDDLQIKPNPTKELGGFRFLNYSRIPGSTLMRKMDNLLATFIN</sequence>
<evidence type="ECO:0000256" key="5">
    <source>
        <dbReference type="ARBA" id="ARBA00023242"/>
    </source>
</evidence>
<dbReference type="Proteomes" id="UP000887563">
    <property type="component" value="Unplaced"/>
</dbReference>
<dbReference type="WBParaSite" id="Minc3s00649g15609">
    <property type="protein sequence ID" value="Minc3s00649g15609"/>
    <property type="gene ID" value="Minc3s00649g15609"/>
</dbReference>
<comment type="subcellular location">
    <subcellularLocation>
        <location evidence="1">Nucleus</location>
    </subcellularLocation>
</comment>